<evidence type="ECO:0000313" key="4">
    <source>
        <dbReference type="Proteomes" id="UP000759246"/>
    </source>
</evidence>
<dbReference type="GO" id="GO:0008233">
    <property type="term" value="F:peptidase activity"/>
    <property type="evidence" value="ECO:0007669"/>
    <property type="project" value="UniProtKB-KW"/>
</dbReference>
<dbReference type="GO" id="GO:0006508">
    <property type="term" value="P:proteolysis"/>
    <property type="evidence" value="ECO:0007669"/>
    <property type="project" value="UniProtKB-UniRule"/>
</dbReference>
<reference evidence="3" key="1">
    <citation type="submission" date="2020-04" db="EMBL/GenBank/DDBJ databases">
        <title>Deep metagenomics examines the oral microbiome during advanced dental caries in children, revealing novel taxa and co-occurrences with host molecules.</title>
        <authorList>
            <person name="Baker J.L."/>
            <person name="Morton J.T."/>
            <person name="Dinis M."/>
            <person name="Alvarez R."/>
            <person name="Tran N.C."/>
            <person name="Knight R."/>
            <person name="Edlund A."/>
        </authorList>
    </citation>
    <scope>NUCLEOTIDE SEQUENCE</scope>
    <source>
        <strain evidence="3">JCVI_30_bin.13</strain>
    </source>
</reference>
<dbReference type="RefSeq" id="WP_276739151.1">
    <property type="nucleotide sequence ID" value="NZ_CAJZKY010000015.1"/>
</dbReference>
<dbReference type="Pfam" id="PF02617">
    <property type="entry name" value="ClpS"/>
    <property type="match status" value="1"/>
</dbReference>
<feature type="domain" description="Adaptor protein ClpS core" evidence="2">
    <location>
        <begin position="19"/>
        <end position="88"/>
    </location>
</feature>
<dbReference type="InterPro" id="IPR022935">
    <property type="entry name" value="ClpS"/>
</dbReference>
<dbReference type="InterPro" id="IPR014719">
    <property type="entry name" value="Ribosomal_bL12_C/ClpS-like"/>
</dbReference>
<keyword evidence="3" id="KW-0645">Protease</keyword>
<dbReference type="GO" id="GO:0030163">
    <property type="term" value="P:protein catabolic process"/>
    <property type="evidence" value="ECO:0007669"/>
    <property type="project" value="InterPro"/>
</dbReference>
<comment type="similarity">
    <text evidence="1">Belongs to the ClpS family.</text>
</comment>
<dbReference type="Proteomes" id="UP000759246">
    <property type="component" value="Unassembled WGS sequence"/>
</dbReference>
<sequence length="95" mass="10673">MTTIVQPVPRTHEAPTAVPRWRTVVWDDPVNLMSYVSAVFREYFGYSAARAEELMMTVHTRGRATVSTGVRERVEADVMAMHSYGLRATIEADGD</sequence>
<dbReference type="EMBL" id="JABZGF010000111">
    <property type="protein sequence ID" value="MBF0966436.1"/>
    <property type="molecule type" value="Genomic_DNA"/>
</dbReference>
<dbReference type="NCBIfam" id="NF000668">
    <property type="entry name" value="PRK00033.1-1"/>
    <property type="match status" value="1"/>
</dbReference>
<comment type="caution">
    <text evidence="3">The sequence shown here is derived from an EMBL/GenBank/DDBJ whole genome shotgun (WGS) entry which is preliminary data.</text>
</comment>
<keyword evidence="3" id="KW-0378">Hydrolase</keyword>
<name>A0A929RQC6_9ACTO</name>
<dbReference type="AlphaFoldDB" id="A0A929RQC6"/>
<gene>
    <name evidence="1 3" type="primary">clpS</name>
    <name evidence="3" type="ORF">HXK09_04640</name>
</gene>
<dbReference type="SUPFAM" id="SSF54736">
    <property type="entry name" value="ClpS-like"/>
    <property type="match status" value="1"/>
</dbReference>
<evidence type="ECO:0000313" key="3">
    <source>
        <dbReference type="EMBL" id="MBF0966436.1"/>
    </source>
</evidence>
<evidence type="ECO:0000259" key="2">
    <source>
        <dbReference type="Pfam" id="PF02617"/>
    </source>
</evidence>
<dbReference type="Gene3D" id="3.30.1390.10">
    <property type="match status" value="1"/>
</dbReference>
<comment type="function">
    <text evidence="1">Involved in the modulation of the specificity of the ClpAP-mediated ATP-dependent protein degradation.</text>
</comment>
<proteinExistence type="inferred from homology"/>
<comment type="subunit">
    <text evidence="1">Binds to the N-terminal domain of the chaperone ClpA.</text>
</comment>
<organism evidence="3 4">
    <name type="scientific">Actinomyces bouchesdurhonensis</name>
    <dbReference type="NCBI Taxonomy" id="1852361"/>
    <lineage>
        <taxon>Bacteria</taxon>
        <taxon>Bacillati</taxon>
        <taxon>Actinomycetota</taxon>
        <taxon>Actinomycetes</taxon>
        <taxon>Actinomycetales</taxon>
        <taxon>Actinomycetaceae</taxon>
        <taxon>Actinomyces</taxon>
    </lineage>
</organism>
<dbReference type="HAMAP" id="MF_00302">
    <property type="entry name" value="ClpS"/>
    <property type="match status" value="1"/>
</dbReference>
<accession>A0A929RQC6</accession>
<protein>
    <recommendedName>
        <fullName evidence="1">ATP-dependent Clp protease adapter protein ClpS</fullName>
    </recommendedName>
</protein>
<dbReference type="InterPro" id="IPR003769">
    <property type="entry name" value="ClpS_core"/>
</dbReference>
<evidence type="ECO:0000256" key="1">
    <source>
        <dbReference type="HAMAP-Rule" id="MF_00302"/>
    </source>
</evidence>